<dbReference type="InterPro" id="IPR011761">
    <property type="entry name" value="ATP-grasp"/>
</dbReference>
<name>A0A2N0QN47_9GLOM</name>
<reference evidence="3 4" key="2">
    <citation type="submission" date="2017-10" db="EMBL/GenBank/DDBJ databases">
        <title>Genome analyses suggest a sexual origin of heterokaryosis in a supposedly ancient asexual fungus.</title>
        <authorList>
            <person name="Corradi N."/>
            <person name="Sedzielewska K."/>
            <person name="Noel J."/>
            <person name="Charron P."/>
            <person name="Farinelli L."/>
            <person name="Marton T."/>
            <person name="Kruger M."/>
            <person name="Pelin A."/>
            <person name="Brachmann A."/>
            <person name="Corradi N."/>
        </authorList>
    </citation>
    <scope>NUCLEOTIDE SEQUENCE [LARGE SCALE GENOMIC DNA]</scope>
    <source>
        <strain evidence="3 4">A1</strain>
    </source>
</reference>
<protein>
    <recommendedName>
        <fullName evidence="2">ATP-grasp domain-containing protein</fullName>
    </recommendedName>
</protein>
<dbReference type="Proteomes" id="UP000232688">
    <property type="component" value="Unassembled WGS sequence"/>
</dbReference>
<accession>A0A2N0QN47</accession>
<dbReference type="PROSITE" id="PS50975">
    <property type="entry name" value="ATP_GRASP"/>
    <property type="match status" value="1"/>
</dbReference>
<dbReference type="VEuPathDB" id="FungiDB:RhiirA1_404936"/>
<feature type="domain" description="ATP-grasp" evidence="2">
    <location>
        <begin position="85"/>
        <end position="131"/>
    </location>
</feature>
<dbReference type="AlphaFoldDB" id="A0A2N0QN47"/>
<gene>
    <name evidence="3" type="ORF">RhiirA1_404936</name>
</gene>
<comment type="caution">
    <text evidence="3">The sequence shown here is derived from an EMBL/GenBank/DDBJ whole genome shotgun (WGS) entry which is preliminary data.</text>
</comment>
<organism evidence="3 4">
    <name type="scientific">Rhizophagus irregularis</name>
    <dbReference type="NCBI Taxonomy" id="588596"/>
    <lineage>
        <taxon>Eukaryota</taxon>
        <taxon>Fungi</taxon>
        <taxon>Fungi incertae sedis</taxon>
        <taxon>Mucoromycota</taxon>
        <taxon>Glomeromycotina</taxon>
        <taxon>Glomeromycetes</taxon>
        <taxon>Glomerales</taxon>
        <taxon>Glomeraceae</taxon>
        <taxon>Rhizophagus</taxon>
    </lineage>
</organism>
<keyword evidence="1" id="KW-0067">ATP-binding</keyword>
<dbReference type="SUPFAM" id="SSF56059">
    <property type="entry name" value="Glutathione synthetase ATP-binding domain-like"/>
    <property type="match status" value="1"/>
</dbReference>
<keyword evidence="1" id="KW-0547">Nucleotide-binding</keyword>
<evidence type="ECO:0000259" key="2">
    <source>
        <dbReference type="PROSITE" id="PS50975"/>
    </source>
</evidence>
<sequence>MGHYVITCDYLESNPGHVYAHEYYNISIADKEGILELAKELKIDGILTYASDLSALTAAYVAEQLGLPSQPYKSVEILTYKDLFREFQKQNKFHAPNAKSYNSIEDLMKDIHKFKLPIMIKPVDSSGSRGISK</sequence>
<dbReference type="GO" id="GO:0046872">
    <property type="term" value="F:metal ion binding"/>
    <property type="evidence" value="ECO:0007669"/>
    <property type="project" value="InterPro"/>
</dbReference>
<proteinExistence type="predicted"/>
<dbReference type="GO" id="GO:0005524">
    <property type="term" value="F:ATP binding"/>
    <property type="evidence" value="ECO:0007669"/>
    <property type="project" value="UniProtKB-UniRule"/>
</dbReference>
<evidence type="ECO:0000313" key="3">
    <source>
        <dbReference type="EMBL" id="PKC52465.1"/>
    </source>
</evidence>
<reference evidence="3 4" key="1">
    <citation type="submission" date="2017-10" db="EMBL/GenBank/DDBJ databases">
        <title>Extensive intraspecific genome diversity in a model arbuscular mycorrhizal fungus.</title>
        <authorList>
            <person name="Chen E.C.H."/>
            <person name="Morin E."/>
            <person name="Baudet D."/>
            <person name="Noel J."/>
            <person name="Ndikumana S."/>
            <person name="Charron P."/>
            <person name="St-Onge C."/>
            <person name="Giorgi J."/>
            <person name="Grigoriev I.V."/>
            <person name="Roux C."/>
            <person name="Martin F.M."/>
            <person name="Corradi N."/>
        </authorList>
    </citation>
    <scope>NUCLEOTIDE SEQUENCE [LARGE SCALE GENOMIC DNA]</scope>
    <source>
        <strain evidence="3 4">A1</strain>
    </source>
</reference>
<evidence type="ECO:0000256" key="1">
    <source>
        <dbReference type="PROSITE-ProRule" id="PRU00409"/>
    </source>
</evidence>
<evidence type="ECO:0000313" key="4">
    <source>
        <dbReference type="Proteomes" id="UP000232688"/>
    </source>
</evidence>
<dbReference type="EMBL" id="LLXH01005711">
    <property type="protein sequence ID" value="PKC52465.1"/>
    <property type="molecule type" value="Genomic_DNA"/>
</dbReference>
<dbReference type="Gene3D" id="3.40.50.20">
    <property type="match status" value="1"/>
</dbReference>
<feature type="non-terminal residue" evidence="3">
    <location>
        <position position="133"/>
    </location>
</feature>